<dbReference type="GO" id="GO:0006355">
    <property type="term" value="P:regulation of DNA-templated transcription"/>
    <property type="evidence" value="ECO:0007669"/>
    <property type="project" value="TreeGrafter"/>
</dbReference>
<proteinExistence type="predicted"/>
<dbReference type="PANTHER" id="PTHR43130">
    <property type="entry name" value="ARAC-FAMILY TRANSCRIPTIONAL REGULATOR"/>
    <property type="match status" value="1"/>
</dbReference>
<dbReference type="Pfam" id="PF01965">
    <property type="entry name" value="DJ-1_PfpI"/>
    <property type="match status" value="1"/>
</dbReference>
<reference evidence="2" key="1">
    <citation type="journal article" date="2023" name="Int. J. Syst. Evol. Microbiol.">
        <title>Methylocystis iwaonis sp. nov., a type II methane-oxidizing bacterium from surface soil of a rice paddy field in Japan, and emended description of the genus Methylocystis (ex Whittenbury et al. 1970) Bowman et al. 1993.</title>
        <authorList>
            <person name="Kaise H."/>
            <person name="Sawadogo J.B."/>
            <person name="Alam M.S."/>
            <person name="Ueno C."/>
            <person name="Dianou D."/>
            <person name="Shinjo R."/>
            <person name="Asakawa S."/>
        </authorList>
    </citation>
    <scope>NUCLEOTIDE SEQUENCE</scope>
    <source>
        <strain evidence="2">LMG27198</strain>
    </source>
</reference>
<dbReference type="InterPro" id="IPR002818">
    <property type="entry name" value="DJ-1/PfpI"/>
</dbReference>
<dbReference type="Gene3D" id="3.40.50.880">
    <property type="match status" value="1"/>
</dbReference>
<name>A0A9W6GTJ7_9HYPH</name>
<organism evidence="2 3">
    <name type="scientific">Methylocystis echinoides</name>
    <dbReference type="NCBI Taxonomy" id="29468"/>
    <lineage>
        <taxon>Bacteria</taxon>
        <taxon>Pseudomonadati</taxon>
        <taxon>Pseudomonadota</taxon>
        <taxon>Alphaproteobacteria</taxon>
        <taxon>Hyphomicrobiales</taxon>
        <taxon>Methylocystaceae</taxon>
        <taxon>Methylocystis</taxon>
    </lineage>
</organism>
<feature type="domain" description="DJ-1/PfpI" evidence="1">
    <location>
        <begin position="6"/>
        <end position="164"/>
    </location>
</feature>
<dbReference type="RefSeq" id="WP_281802180.1">
    <property type="nucleotide sequence ID" value="NZ_BSEC01000001.1"/>
</dbReference>
<dbReference type="Proteomes" id="UP001144323">
    <property type="component" value="Unassembled WGS sequence"/>
</dbReference>
<accession>A0A9W6GTJ7</accession>
<dbReference type="InterPro" id="IPR029062">
    <property type="entry name" value="Class_I_gatase-like"/>
</dbReference>
<dbReference type="CDD" id="cd03139">
    <property type="entry name" value="GATase1_PfpI_2"/>
    <property type="match status" value="1"/>
</dbReference>
<keyword evidence="3" id="KW-1185">Reference proteome</keyword>
<evidence type="ECO:0000259" key="1">
    <source>
        <dbReference type="Pfam" id="PF01965"/>
    </source>
</evidence>
<sequence>MLQIGMLIYPSMFDIDLIGPQTFLSRLGDAEVFHVWKDRAPVVSDLGLAYQARHDFASCPENLDILFVPGGLKGTIPAMRDPAVIAFLADRGARAKYVTSVCTGSLLLGAAGLLDGYRVTSYWMVRDLLPLFGAELVKERVVIDRNRITGGGATAGLDFGLTLASVLRGEDHAKTLQLLVEYDPQPPFDAGAPERAPSSVAAGIRQRRADELQAAREAATAAARALGKV</sequence>
<dbReference type="SUPFAM" id="SSF52317">
    <property type="entry name" value="Class I glutamine amidotransferase-like"/>
    <property type="match status" value="1"/>
</dbReference>
<dbReference type="InterPro" id="IPR052158">
    <property type="entry name" value="INH-QAR"/>
</dbReference>
<dbReference type="PANTHER" id="PTHR43130:SF2">
    <property type="entry name" value="DJ-1_PFPI DOMAIN-CONTAINING PROTEIN"/>
    <property type="match status" value="1"/>
</dbReference>
<dbReference type="EMBL" id="BSEC01000001">
    <property type="protein sequence ID" value="GLI92771.1"/>
    <property type="molecule type" value="Genomic_DNA"/>
</dbReference>
<dbReference type="AlphaFoldDB" id="A0A9W6GTJ7"/>
<protein>
    <recommendedName>
        <fullName evidence="1">DJ-1/PfpI domain-containing protein</fullName>
    </recommendedName>
</protein>
<evidence type="ECO:0000313" key="2">
    <source>
        <dbReference type="EMBL" id="GLI92771.1"/>
    </source>
</evidence>
<evidence type="ECO:0000313" key="3">
    <source>
        <dbReference type="Proteomes" id="UP001144323"/>
    </source>
</evidence>
<comment type="caution">
    <text evidence="2">The sequence shown here is derived from an EMBL/GenBank/DDBJ whole genome shotgun (WGS) entry which is preliminary data.</text>
</comment>
<gene>
    <name evidence="2" type="ORF">LMG27198_17630</name>
</gene>